<keyword evidence="9" id="KW-0407">Ion channel</keyword>
<dbReference type="SUPFAM" id="SSF81324">
    <property type="entry name" value="Voltage-gated potassium channels"/>
    <property type="match status" value="1"/>
</dbReference>
<dbReference type="EMBL" id="JACGWM010000001">
    <property type="protein sequence ID" value="KAL0397488.1"/>
    <property type="molecule type" value="Genomic_DNA"/>
</dbReference>
<dbReference type="GO" id="GO:0005249">
    <property type="term" value="F:voltage-gated potassium channel activity"/>
    <property type="evidence" value="ECO:0007669"/>
    <property type="project" value="InterPro"/>
</dbReference>
<dbReference type="InterPro" id="IPR014710">
    <property type="entry name" value="RmlC-like_jellyroll"/>
</dbReference>
<dbReference type="FunFam" id="2.60.120.10:FF:000024">
    <property type="entry name" value="Cyclic nucleotide-gated ion channel 1"/>
    <property type="match status" value="1"/>
</dbReference>
<organism evidence="12">
    <name type="scientific">Sesamum calycinum</name>
    <dbReference type="NCBI Taxonomy" id="2727403"/>
    <lineage>
        <taxon>Eukaryota</taxon>
        <taxon>Viridiplantae</taxon>
        <taxon>Streptophyta</taxon>
        <taxon>Embryophyta</taxon>
        <taxon>Tracheophyta</taxon>
        <taxon>Spermatophyta</taxon>
        <taxon>Magnoliopsida</taxon>
        <taxon>eudicotyledons</taxon>
        <taxon>Gunneridae</taxon>
        <taxon>Pentapetalae</taxon>
        <taxon>asterids</taxon>
        <taxon>lamiids</taxon>
        <taxon>Lamiales</taxon>
        <taxon>Pedaliaceae</taxon>
        <taxon>Sesamum</taxon>
    </lineage>
</organism>
<dbReference type="Pfam" id="PF00027">
    <property type="entry name" value="cNMP_binding"/>
    <property type="match status" value="1"/>
</dbReference>
<keyword evidence="3" id="KW-0813">Transport</keyword>
<dbReference type="SUPFAM" id="SSF51206">
    <property type="entry name" value="cAMP-binding domain-like"/>
    <property type="match status" value="1"/>
</dbReference>
<dbReference type="InterPro" id="IPR003938">
    <property type="entry name" value="K_chnl_volt-dep_EAG/ELK/ERG"/>
</dbReference>
<dbReference type="InterPro" id="IPR005821">
    <property type="entry name" value="Ion_trans_dom"/>
</dbReference>
<evidence type="ECO:0000256" key="9">
    <source>
        <dbReference type="ARBA" id="ARBA00023303"/>
    </source>
</evidence>
<dbReference type="Gene3D" id="1.10.287.630">
    <property type="entry name" value="Helix hairpin bin"/>
    <property type="match status" value="1"/>
</dbReference>
<sequence>MNALSLLLGVTYSSFHVDCASDFKLDDPDPLRSDMAGKNRSAFSMELTPASNQSASQSFRMNFQRGSEGLMTLGRSLKSGVTKAMFPEDLKVSDVKIFDPQDRSLLLWNRLFVISCLLAVSVDPLFLYLPVFQKENMCLHIHDNLAYTTTTLRSVIDAFYLVRMILQFRTAFIAPSSRVFGRGELVIDPKEIANRYIHRYFFVDLASVLPLPQVVVWRFLHQSKGSDVLGTKRALVIIVFVQYIPRFLRFLPLISELKKTAGVFAETAWAGAAYYLLWFLLASHVFGALWYLLAVERKDTCWDTACRENPDCNPSNLYCAYEVPNIKEWRNISKAVLEPKCGVTDEVSQFKYGIYLQAVSSGVLESELFVSKYLYCLWWGLQNLSTLGQGLITSTYPGEVIFSIAVAIFGLLLFALLIGNMQMYLQSLTVRLEEMRIKKRDSEQWMHHRVLPPELRERVRRYDQYKWLETRGVDEESLVQNLPKDLRRDIKRHLCLNLVKRVPLFANMDDRLLDAICERLKPSLYTEKTYVLREGDPVDEMLFIIRGRLESVTTDGGRSGFFNRGVLKEGDFCGEELLTWALDPKSGSNFPPSTRTVKALTEVEAFALIAEELKFITSQFRRIHSRQVQQTFRFYSQQWRTWAATFIQAAWRRYRRKRHELSLIGYGDEISEDYSTEDDGDDEDDMHTGLLTGTTTRFGATMLASKFAANAMRGVQKIRKGLGSGRMLKLAKPSEPKFDAE</sequence>
<dbReference type="GO" id="GO:0012505">
    <property type="term" value="C:endomembrane system"/>
    <property type="evidence" value="ECO:0007669"/>
    <property type="project" value="UniProtKB-SubCell"/>
</dbReference>
<dbReference type="InterPro" id="IPR000595">
    <property type="entry name" value="cNMP-bd_dom"/>
</dbReference>
<evidence type="ECO:0000256" key="7">
    <source>
        <dbReference type="ARBA" id="ARBA00023136"/>
    </source>
</evidence>
<evidence type="ECO:0000256" key="3">
    <source>
        <dbReference type="ARBA" id="ARBA00022448"/>
    </source>
</evidence>
<accession>A0AAW2T024</accession>
<gene>
    <name evidence="12" type="ORF">Scaly_0197200</name>
</gene>
<dbReference type="CDD" id="cd00038">
    <property type="entry name" value="CAP_ED"/>
    <property type="match status" value="1"/>
</dbReference>
<reference evidence="12" key="1">
    <citation type="submission" date="2020-06" db="EMBL/GenBank/DDBJ databases">
        <authorList>
            <person name="Li T."/>
            <person name="Hu X."/>
            <person name="Zhang T."/>
            <person name="Song X."/>
            <person name="Zhang H."/>
            <person name="Dai N."/>
            <person name="Sheng W."/>
            <person name="Hou X."/>
            <person name="Wei L."/>
        </authorList>
    </citation>
    <scope>NUCLEOTIDE SEQUENCE</scope>
    <source>
        <strain evidence="12">KEN8</strain>
        <tissue evidence="12">Leaf</tissue>
    </source>
</reference>
<dbReference type="InterPro" id="IPR018490">
    <property type="entry name" value="cNMP-bd_dom_sf"/>
</dbReference>
<keyword evidence="6" id="KW-0406">Ion transport</keyword>
<reference evidence="12" key="2">
    <citation type="journal article" date="2024" name="Plant">
        <title>Genomic evolution and insights into agronomic trait innovations of Sesamum species.</title>
        <authorList>
            <person name="Miao H."/>
            <person name="Wang L."/>
            <person name="Qu L."/>
            <person name="Liu H."/>
            <person name="Sun Y."/>
            <person name="Le M."/>
            <person name="Wang Q."/>
            <person name="Wei S."/>
            <person name="Zheng Y."/>
            <person name="Lin W."/>
            <person name="Duan Y."/>
            <person name="Cao H."/>
            <person name="Xiong S."/>
            <person name="Wang X."/>
            <person name="Wei L."/>
            <person name="Li C."/>
            <person name="Ma Q."/>
            <person name="Ju M."/>
            <person name="Zhao R."/>
            <person name="Li G."/>
            <person name="Mu C."/>
            <person name="Tian Q."/>
            <person name="Mei H."/>
            <person name="Zhang T."/>
            <person name="Gao T."/>
            <person name="Zhang H."/>
        </authorList>
    </citation>
    <scope>NUCLEOTIDE SEQUENCE</scope>
    <source>
        <strain evidence="12">KEN8</strain>
    </source>
</reference>
<dbReference type="FunFam" id="1.10.287.630:FF:000003">
    <property type="entry name" value="Cyclic nucleotide-gated ion channel 1"/>
    <property type="match status" value="1"/>
</dbReference>
<keyword evidence="5 10" id="KW-1133">Transmembrane helix</keyword>
<evidence type="ECO:0000256" key="5">
    <source>
        <dbReference type="ARBA" id="ARBA00022989"/>
    </source>
</evidence>
<dbReference type="AlphaFoldDB" id="A0AAW2T024"/>
<proteinExistence type="inferred from homology"/>
<dbReference type="Gene3D" id="2.60.120.10">
    <property type="entry name" value="Jelly Rolls"/>
    <property type="match status" value="1"/>
</dbReference>
<evidence type="ECO:0000256" key="10">
    <source>
        <dbReference type="SAM" id="Phobius"/>
    </source>
</evidence>
<evidence type="ECO:0000256" key="6">
    <source>
        <dbReference type="ARBA" id="ARBA00023065"/>
    </source>
</evidence>
<feature type="transmembrane region" description="Helical" evidence="10">
    <location>
        <begin position="400"/>
        <end position="418"/>
    </location>
</feature>
<evidence type="ECO:0000256" key="1">
    <source>
        <dbReference type="ARBA" id="ARBA00004127"/>
    </source>
</evidence>
<dbReference type="Pfam" id="PF00520">
    <property type="entry name" value="Ion_trans"/>
    <property type="match status" value="1"/>
</dbReference>
<dbReference type="PRINTS" id="PR01463">
    <property type="entry name" value="EAGCHANLFMLY"/>
</dbReference>
<evidence type="ECO:0000313" key="12">
    <source>
        <dbReference type="EMBL" id="KAL0397488.1"/>
    </source>
</evidence>
<feature type="domain" description="Cyclic nucleotide-binding" evidence="11">
    <location>
        <begin position="504"/>
        <end position="634"/>
    </location>
</feature>
<feature type="transmembrane region" description="Helical" evidence="10">
    <location>
        <begin position="272"/>
        <end position="293"/>
    </location>
</feature>
<evidence type="ECO:0000259" key="11">
    <source>
        <dbReference type="PROSITE" id="PS50042"/>
    </source>
</evidence>
<dbReference type="PROSITE" id="PS50042">
    <property type="entry name" value="CNMP_BINDING_3"/>
    <property type="match status" value="1"/>
</dbReference>
<dbReference type="Gene3D" id="1.10.287.70">
    <property type="match status" value="1"/>
</dbReference>
<evidence type="ECO:0000256" key="2">
    <source>
        <dbReference type="ARBA" id="ARBA00010486"/>
    </source>
</evidence>
<keyword evidence="7 10" id="KW-0472">Membrane</keyword>
<evidence type="ECO:0000256" key="4">
    <source>
        <dbReference type="ARBA" id="ARBA00022692"/>
    </source>
</evidence>
<keyword evidence="8" id="KW-1071">Ligand-gated ion channel</keyword>
<dbReference type="SMART" id="SM00100">
    <property type="entry name" value="cNMP"/>
    <property type="match status" value="1"/>
</dbReference>
<keyword evidence="4 10" id="KW-0812">Transmembrane</keyword>
<comment type="caution">
    <text evidence="12">The sequence shown here is derived from an EMBL/GenBank/DDBJ whole genome shotgun (WGS) entry which is preliminary data.</text>
</comment>
<comment type="subcellular location">
    <subcellularLocation>
        <location evidence="1">Endomembrane system</location>
        <topology evidence="1">Multi-pass membrane protein</topology>
    </subcellularLocation>
</comment>
<protein>
    <submittedName>
        <fullName evidence="12">Cyclic nucleotide-gated ion channel 7</fullName>
    </submittedName>
</protein>
<name>A0AAW2T024_9LAMI</name>
<evidence type="ECO:0000256" key="8">
    <source>
        <dbReference type="ARBA" id="ARBA00023286"/>
    </source>
</evidence>
<dbReference type="PANTHER" id="PTHR45651">
    <property type="entry name" value="CYCLIC NUCLEOTIDE-GATED ION CHANNEL 15-RELATED-RELATED"/>
    <property type="match status" value="1"/>
</dbReference>
<dbReference type="PANTHER" id="PTHR45651:SF52">
    <property type="entry name" value="CYCLIC NUCLEOTIDE-GATED ION CHANNEL 5-RELATED"/>
    <property type="match status" value="1"/>
</dbReference>
<comment type="similarity">
    <text evidence="2">Belongs to the cyclic nucleotide-gated cation channel (TC 1.A.1.5) family.</text>
</comment>
<dbReference type="GO" id="GO:0016020">
    <property type="term" value="C:membrane"/>
    <property type="evidence" value="ECO:0007669"/>
    <property type="project" value="InterPro"/>
</dbReference>